<comment type="similarity">
    <text evidence="2 7">Belongs to the NDUFAF7 family.</text>
</comment>
<evidence type="ECO:0000256" key="4">
    <source>
        <dbReference type="ARBA" id="ARBA00022679"/>
    </source>
</evidence>
<dbReference type="Gene3D" id="3.40.50.12710">
    <property type="match status" value="1"/>
</dbReference>
<evidence type="ECO:0000256" key="2">
    <source>
        <dbReference type="ARBA" id="ARBA00005891"/>
    </source>
</evidence>
<keyword evidence="8" id="KW-1185">Reference proteome</keyword>
<dbReference type="InterPro" id="IPR003788">
    <property type="entry name" value="NDUFAF7"/>
</dbReference>
<dbReference type="GO" id="GO:0035243">
    <property type="term" value="F:protein-arginine omega-N symmetric methyltransferase activity"/>
    <property type="evidence" value="ECO:0007669"/>
    <property type="project" value="UniProtKB-EC"/>
</dbReference>
<keyword evidence="5 7" id="KW-0496">Mitochondrion</keyword>
<protein>
    <recommendedName>
        <fullName evidence="7">Protein arginine methyltransferase NDUFAF7</fullName>
        <ecNumber evidence="7">2.1.1.320</ecNumber>
    </recommendedName>
</protein>
<keyword evidence="4 7" id="KW-0808">Transferase</keyword>
<dbReference type="Proteomes" id="UP000050761">
    <property type="component" value="Unassembled WGS sequence"/>
</dbReference>
<evidence type="ECO:0000256" key="5">
    <source>
        <dbReference type="ARBA" id="ARBA00023128"/>
    </source>
</evidence>
<proteinExistence type="inferred from homology"/>
<dbReference type="SUPFAM" id="SSF53335">
    <property type="entry name" value="S-adenosyl-L-methionine-dependent methyltransferases"/>
    <property type="match status" value="1"/>
</dbReference>
<dbReference type="GO" id="GO:0032981">
    <property type="term" value="P:mitochondrial respiratory chain complex I assembly"/>
    <property type="evidence" value="ECO:0007669"/>
    <property type="project" value="TreeGrafter"/>
</dbReference>
<sequence>LKRYHFFCHFITTRGPVSKTNHSSVTLCISIAYAAASCRSLYRNACDILTVVKRYIASCFRFQEKSLSVHLVETSDALIKEQERLLCGRPSSPSGSSDSGIRNKTKSGVPVSWYKTIEDVPEQFSVFVANEFLDALPVHQFSRGANGMWNEIYVNIDKANELCFMRSKGENIHTRGLIPEDIREDKERSHWECSPEAGTFSTMEALELLLITAIMDLAKSCRLGHTRTYIGSSTHLQILHTRTDSERLLEVFTVKNLAKVYSYWSTLGISAWRSKITFTKIYDLRPKMS</sequence>
<dbReference type="PANTHER" id="PTHR12049:SF7">
    <property type="entry name" value="PROTEIN ARGININE METHYLTRANSFERASE NDUFAF7, MITOCHONDRIAL"/>
    <property type="match status" value="1"/>
</dbReference>
<name>A0A183F8Q2_HELPZ</name>
<dbReference type="Pfam" id="PF02636">
    <property type="entry name" value="Methyltransf_28"/>
    <property type="match status" value="1"/>
</dbReference>
<comment type="function">
    <text evidence="7">Arginine methyltransferase involved in the assembly or stability of mitochondrial NADH:ubiquinone oxidoreductase complex (complex I).</text>
</comment>
<evidence type="ECO:0000313" key="9">
    <source>
        <dbReference type="WBParaSite" id="HPBE_0000254401-mRNA-1"/>
    </source>
</evidence>
<evidence type="ECO:0000256" key="7">
    <source>
        <dbReference type="RuleBase" id="RU364114"/>
    </source>
</evidence>
<organism evidence="8 9">
    <name type="scientific">Heligmosomoides polygyrus</name>
    <name type="common">Parasitic roundworm</name>
    <dbReference type="NCBI Taxonomy" id="6339"/>
    <lineage>
        <taxon>Eukaryota</taxon>
        <taxon>Metazoa</taxon>
        <taxon>Ecdysozoa</taxon>
        <taxon>Nematoda</taxon>
        <taxon>Chromadorea</taxon>
        <taxon>Rhabditida</taxon>
        <taxon>Rhabditina</taxon>
        <taxon>Rhabditomorpha</taxon>
        <taxon>Strongyloidea</taxon>
        <taxon>Heligmosomidae</taxon>
        <taxon>Heligmosomoides</taxon>
    </lineage>
</organism>
<dbReference type="WBParaSite" id="HPBE_0000254401-mRNA-1">
    <property type="protein sequence ID" value="HPBE_0000254401-mRNA-1"/>
    <property type="gene ID" value="HPBE_0000254401"/>
</dbReference>
<evidence type="ECO:0000313" key="8">
    <source>
        <dbReference type="Proteomes" id="UP000050761"/>
    </source>
</evidence>
<comment type="catalytic activity">
    <reaction evidence="6 7">
        <text>L-arginyl-[protein] + 2 S-adenosyl-L-methionine = N(omega),N(omega)'-dimethyl-L-arginyl-[protein] + 2 S-adenosyl-L-homocysteine + 2 H(+)</text>
        <dbReference type="Rhea" id="RHEA:48108"/>
        <dbReference type="Rhea" id="RHEA-COMP:10532"/>
        <dbReference type="Rhea" id="RHEA-COMP:11992"/>
        <dbReference type="ChEBI" id="CHEBI:15378"/>
        <dbReference type="ChEBI" id="CHEBI:29965"/>
        <dbReference type="ChEBI" id="CHEBI:57856"/>
        <dbReference type="ChEBI" id="CHEBI:59789"/>
        <dbReference type="ChEBI" id="CHEBI:88221"/>
        <dbReference type="EC" id="2.1.1.320"/>
    </reaction>
</comment>
<dbReference type="PANTHER" id="PTHR12049">
    <property type="entry name" value="PROTEIN ARGININE METHYLTRANSFERASE NDUFAF7, MITOCHONDRIAL"/>
    <property type="match status" value="1"/>
</dbReference>
<comment type="subcellular location">
    <subcellularLocation>
        <location evidence="1 7">Mitochondrion</location>
    </subcellularLocation>
</comment>
<dbReference type="AlphaFoldDB" id="A0A183F8Q2"/>
<accession>A0A183F8Q2</accession>
<dbReference type="EC" id="2.1.1.320" evidence="7"/>
<reference evidence="9" key="1">
    <citation type="submission" date="2019-09" db="UniProtKB">
        <authorList>
            <consortium name="WormBaseParasite"/>
        </authorList>
    </citation>
    <scope>IDENTIFICATION</scope>
</reference>
<dbReference type="GO" id="GO:0005739">
    <property type="term" value="C:mitochondrion"/>
    <property type="evidence" value="ECO:0007669"/>
    <property type="project" value="UniProtKB-SubCell"/>
</dbReference>
<keyword evidence="3 7" id="KW-0489">Methyltransferase</keyword>
<evidence type="ECO:0000256" key="6">
    <source>
        <dbReference type="ARBA" id="ARBA00048612"/>
    </source>
</evidence>
<dbReference type="GO" id="GO:0032259">
    <property type="term" value="P:methylation"/>
    <property type="evidence" value="ECO:0007669"/>
    <property type="project" value="UniProtKB-KW"/>
</dbReference>
<dbReference type="InterPro" id="IPR038375">
    <property type="entry name" value="NDUFAF7_sf"/>
</dbReference>
<evidence type="ECO:0000256" key="3">
    <source>
        <dbReference type="ARBA" id="ARBA00022603"/>
    </source>
</evidence>
<dbReference type="InterPro" id="IPR029063">
    <property type="entry name" value="SAM-dependent_MTases_sf"/>
</dbReference>
<evidence type="ECO:0000256" key="1">
    <source>
        <dbReference type="ARBA" id="ARBA00004173"/>
    </source>
</evidence>